<dbReference type="InterPro" id="IPR039076">
    <property type="entry name" value="DivIC"/>
</dbReference>
<evidence type="ECO:0000256" key="1">
    <source>
        <dbReference type="SAM" id="Coils"/>
    </source>
</evidence>
<dbReference type="RefSeq" id="WP_012677181.1">
    <property type="nucleotide sequence ID" value="NZ_BTYB01000024.1"/>
</dbReference>
<dbReference type="Proteomes" id="UP000254461">
    <property type="component" value="Unassembled WGS sequence"/>
</dbReference>
<dbReference type="Pfam" id="PF04977">
    <property type="entry name" value="DivIC"/>
    <property type="match status" value="1"/>
</dbReference>
<dbReference type="GO" id="GO:0051301">
    <property type="term" value="P:cell division"/>
    <property type="evidence" value="ECO:0007669"/>
    <property type="project" value="InterPro"/>
</dbReference>
<sequence>MKKPSIVQLNNHYINEENIKKRFEEEEIQKRNRFMGWILVSMMFLFILPTYNLVKGYVSLKKQGQQIITLEKEYRELEKKTKSEKQLAEQLKNDDFVKKYARAKYYLSREGEVIYPTPGLLPK</sequence>
<keyword evidence="1" id="KW-0175">Coiled coil</keyword>
<proteinExistence type="predicted"/>
<evidence type="ECO:0000313" key="4">
    <source>
        <dbReference type="Proteomes" id="UP000254461"/>
    </source>
</evidence>
<feature type="transmembrane region" description="Helical" evidence="2">
    <location>
        <begin position="34"/>
        <end position="54"/>
    </location>
</feature>
<keyword evidence="2" id="KW-0472">Membrane</keyword>
<reference evidence="3 4" key="1">
    <citation type="submission" date="2018-06" db="EMBL/GenBank/DDBJ databases">
        <authorList>
            <consortium name="Pathogen Informatics"/>
            <person name="Doyle S."/>
        </authorList>
    </citation>
    <scope>NUCLEOTIDE SEQUENCE [LARGE SCALE GENOMIC DNA]</scope>
    <source>
        <strain evidence="3 4">NCTC12092</strain>
    </source>
</reference>
<dbReference type="PANTHER" id="PTHR40027">
    <property type="entry name" value="CELL DIVISION PROTEIN DIVIC"/>
    <property type="match status" value="1"/>
</dbReference>
<gene>
    <name evidence="3" type="ORF">NCTC12092_00012</name>
</gene>
<accession>A0A0G7U753</accession>
<dbReference type="PANTHER" id="PTHR40027:SF1">
    <property type="entry name" value="CELL DIVISION PROTEIN DIVIC"/>
    <property type="match status" value="1"/>
</dbReference>
<dbReference type="EMBL" id="UHFF01000002">
    <property type="protein sequence ID" value="SUN44321.1"/>
    <property type="molecule type" value="Genomic_DNA"/>
</dbReference>
<organism evidence="3 4">
    <name type="scientific">Streptococcus equi subsp. equi</name>
    <dbReference type="NCBI Taxonomy" id="148942"/>
    <lineage>
        <taxon>Bacteria</taxon>
        <taxon>Bacillati</taxon>
        <taxon>Bacillota</taxon>
        <taxon>Bacilli</taxon>
        <taxon>Lactobacillales</taxon>
        <taxon>Streptococcaceae</taxon>
        <taxon>Streptococcus</taxon>
    </lineage>
</organism>
<dbReference type="GeneID" id="83703841"/>
<feature type="coiled-coil region" evidence="1">
    <location>
        <begin position="60"/>
        <end position="94"/>
    </location>
</feature>
<keyword evidence="2" id="KW-1133">Transmembrane helix</keyword>
<name>A0A0G7U753_9STRE</name>
<dbReference type="OMA" id="MNNHYIN"/>
<protein>
    <submittedName>
        <fullName evidence="3">Septum formation initiator protein</fullName>
    </submittedName>
</protein>
<evidence type="ECO:0000313" key="3">
    <source>
        <dbReference type="EMBL" id="SUN44321.1"/>
    </source>
</evidence>
<keyword evidence="2" id="KW-0812">Transmembrane</keyword>
<dbReference type="InterPro" id="IPR007060">
    <property type="entry name" value="FtsL/DivIC"/>
</dbReference>
<evidence type="ECO:0000256" key="2">
    <source>
        <dbReference type="SAM" id="Phobius"/>
    </source>
</evidence>
<dbReference type="AlphaFoldDB" id="A0A0G7U753"/>